<dbReference type="GO" id="GO:0002181">
    <property type="term" value="P:cytoplasmic translation"/>
    <property type="evidence" value="ECO:0007669"/>
    <property type="project" value="TreeGrafter"/>
</dbReference>
<dbReference type="AlphaFoldDB" id="A0AAN4ZNM0"/>
<dbReference type="PANTHER" id="PTHR12010">
    <property type="entry name" value="40S RIBOSOMAL PROTEIN S29"/>
    <property type="match status" value="1"/>
</dbReference>
<comment type="subcellular location">
    <subcellularLocation>
        <location evidence="3">Cytoplasm</location>
        <location evidence="3">Cytosol</location>
    </subcellularLocation>
    <subcellularLocation>
        <location evidence="2">Rough endoplasmic reticulum</location>
    </subcellularLocation>
</comment>
<dbReference type="InterPro" id="IPR039744">
    <property type="entry name" value="RIbosomal_uS14_euk_arc"/>
</dbReference>
<evidence type="ECO:0000256" key="1">
    <source>
        <dbReference type="ARBA" id="ARBA00001947"/>
    </source>
</evidence>
<keyword evidence="11" id="KW-1185">Reference proteome</keyword>
<dbReference type="Gene3D" id="4.10.830.10">
    <property type="entry name" value="30s Ribosomal Protein S14, Chain N"/>
    <property type="match status" value="1"/>
</dbReference>
<keyword evidence="6" id="KW-0689">Ribosomal protein</keyword>
<comment type="caution">
    <text evidence="10">The sequence shown here is derived from an EMBL/GenBank/DDBJ whole genome shotgun (WGS) entry which is preliminary data.</text>
</comment>
<protein>
    <recommendedName>
        <fullName evidence="8">Small ribosomal subunit protein uS14</fullName>
    </recommendedName>
    <alternativeName>
        <fullName evidence="9">40S ribosomal protein S29</fullName>
    </alternativeName>
</protein>
<evidence type="ECO:0000256" key="8">
    <source>
        <dbReference type="ARBA" id="ARBA00035167"/>
    </source>
</evidence>
<name>A0AAN4ZNM0_9BILA</name>
<dbReference type="FunFam" id="4.10.830.10:FF:000002">
    <property type="entry name" value="40S ribosomal protein S29"/>
    <property type="match status" value="1"/>
</dbReference>
<dbReference type="Proteomes" id="UP001328107">
    <property type="component" value="Unassembled WGS sequence"/>
</dbReference>
<dbReference type="EMBL" id="BTRK01000003">
    <property type="protein sequence ID" value="GMR40915.1"/>
    <property type="molecule type" value="Genomic_DNA"/>
</dbReference>
<dbReference type="GO" id="GO:0003735">
    <property type="term" value="F:structural constituent of ribosome"/>
    <property type="evidence" value="ECO:0007669"/>
    <property type="project" value="InterPro"/>
</dbReference>
<comment type="subunit">
    <text evidence="5">Component of the 40S small ribosomal subunit.</text>
</comment>
<proteinExistence type="inferred from homology"/>
<sequence length="126" mass="14331">MDILGAAIEAAIRKGEKKLILERVLASSWSTPLTIWCARASRRRCTGCWIGRRRGAVWCCSSLRISSASAMGFANSWFSQPRNYGLGWRPYRVCSNHHGLIRKYDLNTCRCCFSEYSKDIGFKEIS</sequence>
<gene>
    <name evidence="10" type="ORF">PMAYCL1PPCAC_11110</name>
</gene>
<comment type="similarity">
    <text evidence="4">Belongs to the universal ribosomal protein uS14 family.</text>
</comment>
<dbReference type="GO" id="GO:0005791">
    <property type="term" value="C:rough endoplasmic reticulum"/>
    <property type="evidence" value="ECO:0007669"/>
    <property type="project" value="UniProtKB-SubCell"/>
</dbReference>
<evidence type="ECO:0000256" key="5">
    <source>
        <dbReference type="ARBA" id="ARBA00011542"/>
    </source>
</evidence>
<dbReference type="GO" id="GO:0008270">
    <property type="term" value="F:zinc ion binding"/>
    <property type="evidence" value="ECO:0007669"/>
    <property type="project" value="InterPro"/>
</dbReference>
<comment type="cofactor">
    <cofactor evidence="1">
        <name>Zn(2+)</name>
        <dbReference type="ChEBI" id="CHEBI:29105"/>
    </cofactor>
</comment>
<dbReference type="PANTHER" id="PTHR12010:SF2">
    <property type="entry name" value="40S RIBOSOMAL PROTEIN S29"/>
    <property type="match status" value="1"/>
</dbReference>
<evidence type="ECO:0000313" key="10">
    <source>
        <dbReference type="EMBL" id="GMR40915.1"/>
    </source>
</evidence>
<evidence type="ECO:0000256" key="2">
    <source>
        <dbReference type="ARBA" id="ARBA00004427"/>
    </source>
</evidence>
<dbReference type="GO" id="GO:0022627">
    <property type="term" value="C:cytosolic small ribosomal subunit"/>
    <property type="evidence" value="ECO:0007669"/>
    <property type="project" value="TreeGrafter"/>
</dbReference>
<keyword evidence="7" id="KW-0687">Ribonucleoprotein</keyword>
<evidence type="ECO:0000256" key="6">
    <source>
        <dbReference type="ARBA" id="ARBA00022980"/>
    </source>
</evidence>
<evidence type="ECO:0000256" key="4">
    <source>
        <dbReference type="ARBA" id="ARBA00009083"/>
    </source>
</evidence>
<evidence type="ECO:0000313" key="11">
    <source>
        <dbReference type="Proteomes" id="UP001328107"/>
    </source>
</evidence>
<evidence type="ECO:0000256" key="3">
    <source>
        <dbReference type="ARBA" id="ARBA00004514"/>
    </source>
</evidence>
<accession>A0AAN4ZNM0</accession>
<organism evidence="10 11">
    <name type="scientific">Pristionchus mayeri</name>
    <dbReference type="NCBI Taxonomy" id="1317129"/>
    <lineage>
        <taxon>Eukaryota</taxon>
        <taxon>Metazoa</taxon>
        <taxon>Ecdysozoa</taxon>
        <taxon>Nematoda</taxon>
        <taxon>Chromadorea</taxon>
        <taxon>Rhabditida</taxon>
        <taxon>Rhabditina</taxon>
        <taxon>Diplogasteromorpha</taxon>
        <taxon>Diplogasteroidea</taxon>
        <taxon>Neodiplogasteridae</taxon>
        <taxon>Pristionchus</taxon>
    </lineage>
</organism>
<evidence type="ECO:0000256" key="9">
    <source>
        <dbReference type="ARBA" id="ARBA00035455"/>
    </source>
</evidence>
<dbReference type="InterPro" id="IPR043140">
    <property type="entry name" value="Ribosomal_uS14_sf"/>
</dbReference>
<evidence type="ECO:0000256" key="7">
    <source>
        <dbReference type="ARBA" id="ARBA00023274"/>
    </source>
</evidence>
<reference evidence="11" key="1">
    <citation type="submission" date="2022-10" db="EMBL/GenBank/DDBJ databases">
        <title>Genome assembly of Pristionchus species.</title>
        <authorList>
            <person name="Yoshida K."/>
            <person name="Sommer R.J."/>
        </authorList>
    </citation>
    <scope>NUCLEOTIDE SEQUENCE [LARGE SCALE GENOMIC DNA]</scope>
    <source>
        <strain evidence="11">RS5460</strain>
    </source>
</reference>